<accession>A0A8S5NFG3</accession>
<dbReference type="EMBL" id="BK015162">
    <property type="protein sequence ID" value="DAD93573.1"/>
    <property type="molecule type" value="Genomic_DNA"/>
</dbReference>
<reference evidence="1" key="1">
    <citation type="journal article" date="2021" name="Proc. Natl. Acad. Sci. U.S.A.">
        <title>A Catalog of Tens of Thousands of Viruses from Human Metagenomes Reveals Hidden Associations with Chronic Diseases.</title>
        <authorList>
            <person name="Tisza M.J."/>
            <person name="Buck C.B."/>
        </authorList>
    </citation>
    <scope>NUCLEOTIDE SEQUENCE</scope>
    <source>
        <strain evidence="1">Ct2nF21</strain>
    </source>
</reference>
<evidence type="ECO:0000313" key="1">
    <source>
        <dbReference type="EMBL" id="DAD93573.1"/>
    </source>
</evidence>
<sequence>MIDEDYNEYLRVYDAKQALLAIKRVIRMNKLENALKILMNSYTYYEADLFYKSFVEKYINVLRSELREKN</sequence>
<organism evidence="1">
    <name type="scientific">Podoviridae sp. ct2nF21</name>
    <dbReference type="NCBI Taxonomy" id="2826537"/>
    <lineage>
        <taxon>Viruses</taxon>
        <taxon>Duplodnaviria</taxon>
        <taxon>Heunggongvirae</taxon>
        <taxon>Uroviricota</taxon>
        <taxon>Caudoviricetes</taxon>
    </lineage>
</organism>
<proteinExistence type="predicted"/>
<protein>
    <submittedName>
        <fullName evidence="1">Uncharacterized protein</fullName>
    </submittedName>
</protein>
<name>A0A8S5NFG3_9CAUD</name>